<evidence type="ECO:0008006" key="6">
    <source>
        <dbReference type="Google" id="ProtNLM"/>
    </source>
</evidence>
<dbReference type="Pfam" id="PF12215">
    <property type="entry name" value="Glyco_hydr_116N"/>
    <property type="match status" value="2"/>
</dbReference>
<feature type="compositionally biased region" description="Low complexity" evidence="1">
    <location>
        <begin position="147"/>
        <end position="156"/>
    </location>
</feature>
<protein>
    <recommendedName>
        <fullName evidence="6">Non-lysosomal glucosylceramidase</fullName>
    </recommendedName>
</protein>
<dbReference type="FunFam" id="1.50.10.10:FF:000006">
    <property type="entry name" value="Non-lysosomal glucosylceramidase"/>
    <property type="match status" value="2"/>
</dbReference>
<keyword evidence="5" id="KW-1185">Reference proteome</keyword>
<dbReference type="GO" id="GO:0008422">
    <property type="term" value="F:beta-glucosidase activity"/>
    <property type="evidence" value="ECO:0007669"/>
    <property type="project" value="TreeGrafter"/>
</dbReference>
<evidence type="ECO:0000259" key="3">
    <source>
        <dbReference type="Pfam" id="PF12215"/>
    </source>
</evidence>
<feature type="domain" description="Glycosyl-hydrolase family 116 N-terminal" evidence="3">
    <location>
        <begin position="1279"/>
        <end position="1595"/>
    </location>
</feature>
<evidence type="ECO:0000259" key="2">
    <source>
        <dbReference type="Pfam" id="PF04685"/>
    </source>
</evidence>
<dbReference type="GO" id="GO:0005975">
    <property type="term" value="P:carbohydrate metabolic process"/>
    <property type="evidence" value="ECO:0007669"/>
    <property type="project" value="InterPro"/>
</dbReference>
<dbReference type="Gene3D" id="1.50.10.10">
    <property type="match status" value="2"/>
</dbReference>
<reference evidence="4" key="2">
    <citation type="submission" date="2023-02" db="EMBL/GenBank/DDBJ databases">
        <authorList>
            <person name="Swenson N.G."/>
            <person name="Wegrzyn J.L."/>
            <person name="Mcevoy S.L."/>
        </authorList>
    </citation>
    <scope>NUCLEOTIDE SEQUENCE</scope>
    <source>
        <strain evidence="4">91603</strain>
        <tissue evidence="4">Leaf</tissue>
    </source>
</reference>
<feature type="region of interest" description="Disordered" evidence="1">
    <location>
        <begin position="1196"/>
        <end position="1218"/>
    </location>
</feature>
<evidence type="ECO:0000313" key="4">
    <source>
        <dbReference type="EMBL" id="KAI9201502.1"/>
    </source>
</evidence>
<dbReference type="InterPro" id="IPR012341">
    <property type="entry name" value="6hp_glycosidase-like_sf"/>
</dbReference>
<dbReference type="PROSITE" id="PS00018">
    <property type="entry name" value="EF_HAND_1"/>
    <property type="match status" value="1"/>
</dbReference>
<dbReference type="PANTHER" id="PTHR12654">
    <property type="entry name" value="BILE ACID BETA-GLUCOSIDASE-RELATED"/>
    <property type="match status" value="1"/>
</dbReference>
<accession>A0AAD5JU62</accession>
<gene>
    <name evidence="4" type="ORF">LWI28_024409</name>
</gene>
<dbReference type="InterPro" id="IPR008928">
    <property type="entry name" value="6-hairpin_glycosidase_sf"/>
</dbReference>
<dbReference type="InterPro" id="IPR018247">
    <property type="entry name" value="EF_Hand_1_Ca_BS"/>
</dbReference>
<evidence type="ECO:0000313" key="5">
    <source>
        <dbReference type="Proteomes" id="UP001064489"/>
    </source>
</evidence>
<dbReference type="Pfam" id="PF04685">
    <property type="entry name" value="DUF608"/>
    <property type="match status" value="2"/>
</dbReference>
<reference evidence="4" key="1">
    <citation type="journal article" date="2022" name="Plant J.">
        <title>Strategies of tolerance reflected in two North American maple genomes.</title>
        <authorList>
            <person name="McEvoy S.L."/>
            <person name="Sezen U.U."/>
            <person name="Trouern-Trend A."/>
            <person name="McMahon S.M."/>
            <person name="Schaberg P.G."/>
            <person name="Yang J."/>
            <person name="Wegrzyn J.L."/>
            <person name="Swenson N.G."/>
        </authorList>
    </citation>
    <scope>NUCLEOTIDE SEQUENCE</scope>
    <source>
        <strain evidence="4">91603</strain>
    </source>
</reference>
<dbReference type="PANTHER" id="PTHR12654:SF25">
    <property type="entry name" value="NON-LYSOSOMAL GLUCOSYLCERAMIDASE"/>
    <property type="match status" value="1"/>
</dbReference>
<evidence type="ECO:0000256" key="1">
    <source>
        <dbReference type="SAM" id="MobiDB-lite"/>
    </source>
</evidence>
<comment type="caution">
    <text evidence="4">The sequence shown here is derived from an EMBL/GenBank/DDBJ whole genome shotgun (WGS) entry which is preliminary data.</text>
</comment>
<dbReference type="InterPro" id="IPR006775">
    <property type="entry name" value="GH116_catalytic"/>
</dbReference>
<dbReference type="EMBL" id="JAJSOW010000001">
    <property type="protein sequence ID" value="KAI9201502.1"/>
    <property type="molecule type" value="Genomic_DNA"/>
</dbReference>
<dbReference type="InterPro" id="IPR024462">
    <property type="entry name" value="GH116_N"/>
</dbReference>
<feature type="domain" description="Glycosyl-hydrolase family 116 N-terminal" evidence="3">
    <location>
        <begin position="276"/>
        <end position="592"/>
    </location>
</feature>
<name>A0AAD5JU62_ACENE</name>
<dbReference type="InterPro" id="IPR052566">
    <property type="entry name" value="Non-lysos_glucosylceramidase"/>
</dbReference>
<organism evidence="4 5">
    <name type="scientific">Acer negundo</name>
    <name type="common">Box elder</name>
    <dbReference type="NCBI Taxonomy" id="4023"/>
    <lineage>
        <taxon>Eukaryota</taxon>
        <taxon>Viridiplantae</taxon>
        <taxon>Streptophyta</taxon>
        <taxon>Embryophyta</taxon>
        <taxon>Tracheophyta</taxon>
        <taxon>Spermatophyta</taxon>
        <taxon>Magnoliopsida</taxon>
        <taxon>eudicotyledons</taxon>
        <taxon>Gunneridae</taxon>
        <taxon>Pentapetalae</taxon>
        <taxon>rosids</taxon>
        <taxon>malvids</taxon>
        <taxon>Sapindales</taxon>
        <taxon>Sapindaceae</taxon>
        <taxon>Hippocastanoideae</taxon>
        <taxon>Acereae</taxon>
        <taxon>Acer</taxon>
    </lineage>
</organism>
<feature type="compositionally biased region" description="Polar residues" evidence="1">
    <location>
        <begin position="126"/>
        <end position="135"/>
    </location>
</feature>
<feature type="domain" description="Glycosyl-hydrolase family 116 catalytic region" evidence="2">
    <location>
        <begin position="1711"/>
        <end position="2071"/>
    </location>
</feature>
<dbReference type="Proteomes" id="UP001064489">
    <property type="component" value="Chromosome 9"/>
</dbReference>
<proteinExistence type="predicted"/>
<feature type="domain" description="Glycosyl-hydrolase family 116 catalytic region" evidence="2">
    <location>
        <begin position="708"/>
        <end position="1068"/>
    </location>
</feature>
<feature type="region of interest" description="Disordered" evidence="1">
    <location>
        <begin position="122"/>
        <end position="156"/>
    </location>
</feature>
<sequence length="2135" mass="239638">MSLGDRFGNLEGPDDYTIMVNLACGSLSGIASSTGISDQGDQISISRDVPNKDFWKSKFSMTSRGIFLKDIEHCLEEMTTADDKFKVVKEIQSTLKTELHDIRIKVNFLYTKFNSAKDKNLDKDLYNTSSHQSSMHDMPANPPSPTPSSRSLSVPTRQHVTVEEIYVDMKNRMDGGGGGGGDGHVYKLPPSFFKYDNDGCYTTNSDTDDEKLNGYDYPSSPDDTFVGVEHGVGVEYDKMENDIIEENAKVPSCKSSMHKASIFDVFRKHIITSDHGIPLGGIGAGSIGRSYRGEFQRFKLFPTSSNDGPVLANQFSVFVSRPNGKQFSTVLSPRNPQLPKKSRASGIESWDWNLNGENCIYHALFPRSWTEYEGEPDPELRIVCRQISPFIPHNYKESSFPVSVFTFTLSNSGQTSADVTLLFTWANSVGGDSGLSGHHFNSKMMTKDGARGVTLHHKTANGHPPVTFAIAAEETADVHVSECPCFLISGKSDEITAKDMWNEIKTHRSFDYIDSNETTTSKPGSSVGAAVAATLTIPSGSTRTVTFSLAWDCPEVRFYEKTYHRRYTKFYGTLGDAAARIAHDAIHEHAQWETEIEAWQRPILEDKRLPEWYPITLFNELYYLNAGGTIWTDGSPAMQSLAAIGGRKFSLVRTRSDLKCTNGAADENDTTVETLERMTSTLEQIRTPVMSNAALGNHLLQNGEENIGQFLYLEGSEYIMWNTYDVHFYSSFAILMLFPKLELSIQRDFAAAVLIHDPGKMQIMSDGKWVPRKLLGAVPHDIGLNDPWFELNAYNLFNSSRWKDLNPKFVLQVYRDVVATGDKNFAQAVWPSVYMAMAYMEQFDKDGDGMIENEEFPDQTYDTWSVKGVSAYCGGLWVAALQAASALAREVGDYESANYFSVKYQKARAVYDKLWIGSYFNYDSSGSSSSASIQADQLAGQWYARACGLSPIADEDKIRRTLEKIYNFNVLKVKGGARGAVNGMLADGRVDMSALQSREIWPGVTYALAASMIQEGLVDMAFQTVAGIYEAAWSQEGLGYSFQTPEGWNIDDEYRSICYMRPLAIWGMQWALKKPKLFAEETKHEAVEESSYLKQHEAFCKVAQILKLPEEEAPKSFLQLVYDYTCRRFPWVALRWDLLEVVCAVRMNHVPGHVEEQVAQTHQVAPKLQESPYCFSLLKKIIPFTGKMENGFIEEGEKAPSSKSPMHKVDPGKPPRLTWQRRLNSNEKVPAGFTLRFQEIKDNAPVGIRWYLQFKQEAAKGRASIYDFFRKRIITSDHGIPLGGIGAGSIGRSYRGEFQRFTLFPGTSEDGPVLANQFSVFVSRPNGKTNSTVLSPRNPQLPKQSTASGIESWDWNLKGENSTYHALFPRSWTVYEGEPDPKLRIVCRQISPFVPHNYKESSFPVSVFTFTLSNSGETAADVTLLFTWANSVGGDSGFSGHHFNSKMMTKDGVHGVTLHHKTANGRPPVTFAIAAEETADVHVSECPCFLISGKSDGVTAKDMWNQIKKHRTFDHLDSNKTLPSEPGTSIGAAIAATLCIPSVSTRTVTFSLAWDCPEVRFYEKTYHMRYTKFYGTQGDAAARIAHDAILEYAQWETEIEEWQRPILEDKRLPEWYPITLFNELYYLNAGGTIWTDGSPAMQSLATIKGRKFSLDRTRSDLKYTIGATNENDTAVEILERMTSTLEQIHSSVRSDAALGTNLLQNGEENIGQFLYLEGSEYIMWNTYDVHFYSSFALLMLFPKLELSIQRDFAAAVLVHDPDRMKILYDGRWVPRKVLGSVPHDIGFNDPWFEVNAYNQFDTARWKDLNSKFVLQVYRDVIATDDKNFAQAVWPSVYMAMAFMEQFDKDGDGMIENEGFPDQTYDCWSVKGVSAYCGGLWVAALQAASALAHEVGDHASANYFCVKYQKAKAVYDKLWNGSYFNYDNSGSSSSASIQADQLAGQWYARACGLLPIADEDKIKRTLEKIYNFNVLKVKGGRRGAVNGMLADGRVDMSSIQSREIWPGVTYALSASMIHEGLVDMAFQTAAGVYEAAWSQEGLGYSFQTPEGWNTDDEYRSICYMRPLAIWAMQWALMKPKSKLFAEEMKHEAREDSLYLKQHAAFSKVAQILKLPEQGPKSLLQTVYDYTCKRFPW</sequence>
<dbReference type="SUPFAM" id="SSF48208">
    <property type="entry name" value="Six-hairpin glycosidases"/>
    <property type="match status" value="2"/>
</dbReference>